<dbReference type="FunFam" id="3.40.50.720:FF:000203">
    <property type="entry name" value="D-3-phosphoglycerate dehydrogenase (SerA)"/>
    <property type="match status" value="1"/>
</dbReference>
<sequence length="307" mass="33457">MRELFDAELNLTDRAMDRAALEHAVSYADVLSPTITDTIDADLIAKAGPQLKMIANFGAGVDHIDIDAAVGRGLIVTNTPGVLTEDTADLAMTLILAVSRRIVEGAQVMQEGRFEGWTPTWMTGRKLWGKRLGIIGMGRIGQALARRAKAFGMQVHYHNRKPVPAMIAEELGATYWDDLDQMLARMDLISLNCPATKETHHLLSAERLALMRPEAILINTARGELIDEAALAQAVAERRIAGVGLDVFEHEPKVHPGLLGHANVVLLPHLGSATIEARQDMGDRVIANIQTFANGHRPPDRVIPAML</sequence>
<evidence type="ECO:0000259" key="6">
    <source>
        <dbReference type="Pfam" id="PF02826"/>
    </source>
</evidence>
<evidence type="ECO:0000256" key="2">
    <source>
        <dbReference type="ARBA" id="ARBA00023002"/>
    </source>
</evidence>
<keyword evidence="8" id="KW-1185">Reference proteome</keyword>
<dbReference type="SUPFAM" id="SSF51735">
    <property type="entry name" value="NAD(P)-binding Rossmann-fold domains"/>
    <property type="match status" value="1"/>
</dbReference>
<dbReference type="InterPro" id="IPR050223">
    <property type="entry name" value="D-isomer_2-hydroxyacid_DH"/>
</dbReference>
<protein>
    <submittedName>
        <fullName evidence="7">Glyoxylate reductase</fullName>
        <ecNumber evidence="7">1.1.1.26</ecNumber>
    </submittedName>
</protein>
<organism evidence="7 8">
    <name type="scientific">Brevundimonas lenta</name>
    <dbReference type="NCBI Taxonomy" id="424796"/>
    <lineage>
        <taxon>Bacteria</taxon>
        <taxon>Pseudomonadati</taxon>
        <taxon>Pseudomonadota</taxon>
        <taxon>Alphaproteobacteria</taxon>
        <taxon>Caulobacterales</taxon>
        <taxon>Caulobacteraceae</taxon>
        <taxon>Brevundimonas</taxon>
    </lineage>
</organism>
<dbReference type="Gene3D" id="3.40.50.720">
    <property type="entry name" value="NAD(P)-binding Rossmann-like Domain"/>
    <property type="match status" value="2"/>
</dbReference>
<evidence type="ECO:0000256" key="3">
    <source>
        <dbReference type="ARBA" id="ARBA00023027"/>
    </source>
</evidence>
<keyword evidence="2 4" id="KW-0560">Oxidoreductase</keyword>
<feature type="domain" description="D-isomer specific 2-hydroxyacid dehydrogenase NAD-binding" evidence="6">
    <location>
        <begin position="92"/>
        <end position="271"/>
    </location>
</feature>
<dbReference type="Proteomes" id="UP000529946">
    <property type="component" value="Unassembled WGS sequence"/>
</dbReference>
<dbReference type="InterPro" id="IPR006140">
    <property type="entry name" value="D-isomer_DH_NAD-bd"/>
</dbReference>
<dbReference type="PANTHER" id="PTHR10996:SF283">
    <property type="entry name" value="GLYOXYLATE_HYDROXYPYRUVATE REDUCTASE B"/>
    <property type="match status" value="1"/>
</dbReference>
<dbReference type="EMBL" id="JACIDM010000001">
    <property type="protein sequence ID" value="MBB4081253.1"/>
    <property type="molecule type" value="Genomic_DNA"/>
</dbReference>
<dbReference type="InterPro" id="IPR006139">
    <property type="entry name" value="D-isomer_2_OHA_DH_cat_dom"/>
</dbReference>
<gene>
    <name evidence="7" type="ORF">GGR12_000092</name>
</gene>
<evidence type="ECO:0000313" key="7">
    <source>
        <dbReference type="EMBL" id="MBB4081253.1"/>
    </source>
</evidence>
<dbReference type="GO" id="GO:0030267">
    <property type="term" value="F:glyoxylate reductase (NADPH) activity"/>
    <property type="evidence" value="ECO:0007669"/>
    <property type="project" value="TreeGrafter"/>
</dbReference>
<keyword evidence="3" id="KW-0520">NAD</keyword>
<dbReference type="InterPro" id="IPR036291">
    <property type="entry name" value="NAD(P)-bd_dom_sf"/>
</dbReference>
<evidence type="ECO:0000259" key="5">
    <source>
        <dbReference type="Pfam" id="PF00389"/>
    </source>
</evidence>
<dbReference type="Pfam" id="PF00389">
    <property type="entry name" value="2-Hacid_dh"/>
    <property type="match status" value="1"/>
</dbReference>
<comment type="caution">
    <text evidence="7">The sequence shown here is derived from an EMBL/GenBank/DDBJ whole genome shotgun (WGS) entry which is preliminary data.</text>
</comment>
<dbReference type="PROSITE" id="PS00065">
    <property type="entry name" value="D_2_HYDROXYACID_DH_1"/>
    <property type="match status" value="1"/>
</dbReference>
<dbReference type="SUPFAM" id="SSF52283">
    <property type="entry name" value="Formate/glycerate dehydrogenase catalytic domain-like"/>
    <property type="match status" value="1"/>
</dbReference>
<dbReference type="EC" id="1.1.1.26" evidence="7"/>
<evidence type="ECO:0000313" key="8">
    <source>
        <dbReference type="Proteomes" id="UP000529946"/>
    </source>
</evidence>
<accession>A0A7W6JBR0</accession>
<reference evidence="7 8" key="1">
    <citation type="submission" date="2020-08" db="EMBL/GenBank/DDBJ databases">
        <title>Genomic Encyclopedia of Type Strains, Phase IV (KMG-IV): sequencing the most valuable type-strain genomes for metagenomic binning, comparative biology and taxonomic classification.</title>
        <authorList>
            <person name="Goeker M."/>
        </authorList>
    </citation>
    <scope>NUCLEOTIDE SEQUENCE [LARGE SCALE GENOMIC DNA]</scope>
    <source>
        <strain evidence="7 8">DSM 23960</strain>
    </source>
</reference>
<name>A0A7W6JBR0_9CAUL</name>
<dbReference type="GO" id="GO:0016618">
    <property type="term" value="F:hydroxypyruvate reductase [NAD(P)H] activity"/>
    <property type="evidence" value="ECO:0007669"/>
    <property type="project" value="TreeGrafter"/>
</dbReference>
<dbReference type="GO" id="GO:0005829">
    <property type="term" value="C:cytosol"/>
    <property type="evidence" value="ECO:0007669"/>
    <property type="project" value="TreeGrafter"/>
</dbReference>
<comment type="similarity">
    <text evidence="1 4">Belongs to the D-isomer specific 2-hydroxyacid dehydrogenase family.</text>
</comment>
<dbReference type="GO" id="GO:0051287">
    <property type="term" value="F:NAD binding"/>
    <property type="evidence" value="ECO:0007669"/>
    <property type="project" value="InterPro"/>
</dbReference>
<dbReference type="InterPro" id="IPR029752">
    <property type="entry name" value="D-isomer_DH_CS1"/>
</dbReference>
<evidence type="ECO:0000256" key="4">
    <source>
        <dbReference type="RuleBase" id="RU003719"/>
    </source>
</evidence>
<dbReference type="GO" id="GO:0047964">
    <property type="term" value="F:glyoxylate reductase (NADH) activity"/>
    <property type="evidence" value="ECO:0007669"/>
    <property type="project" value="UniProtKB-EC"/>
</dbReference>
<dbReference type="Pfam" id="PF02826">
    <property type="entry name" value="2-Hacid_dh_C"/>
    <property type="match status" value="1"/>
</dbReference>
<dbReference type="CDD" id="cd05301">
    <property type="entry name" value="GDH"/>
    <property type="match status" value="1"/>
</dbReference>
<feature type="domain" description="D-isomer specific 2-hydroxyacid dehydrogenase catalytic" evidence="5">
    <location>
        <begin position="3"/>
        <end position="302"/>
    </location>
</feature>
<proteinExistence type="inferred from homology"/>
<dbReference type="AlphaFoldDB" id="A0A7W6JBR0"/>
<dbReference type="PANTHER" id="PTHR10996">
    <property type="entry name" value="2-HYDROXYACID DEHYDROGENASE-RELATED"/>
    <property type="match status" value="1"/>
</dbReference>
<evidence type="ECO:0000256" key="1">
    <source>
        <dbReference type="ARBA" id="ARBA00005854"/>
    </source>
</evidence>